<evidence type="ECO:0000313" key="3">
    <source>
        <dbReference type="EMBL" id="KAG5209147.1"/>
    </source>
</evidence>
<dbReference type="AlphaFoldDB" id="A0A836ACS4"/>
<dbReference type="InterPro" id="IPR046341">
    <property type="entry name" value="SET_dom_sf"/>
</dbReference>
<evidence type="ECO:0000259" key="2">
    <source>
        <dbReference type="Pfam" id="PF21549"/>
    </source>
</evidence>
<organism evidence="3 4">
    <name type="scientific">Ovis aries</name>
    <name type="common">Sheep</name>
    <dbReference type="NCBI Taxonomy" id="9940"/>
    <lineage>
        <taxon>Eukaryota</taxon>
        <taxon>Metazoa</taxon>
        <taxon>Chordata</taxon>
        <taxon>Craniata</taxon>
        <taxon>Vertebrata</taxon>
        <taxon>Euteleostomi</taxon>
        <taxon>Mammalia</taxon>
        <taxon>Eutheria</taxon>
        <taxon>Laurasiatheria</taxon>
        <taxon>Artiodactyla</taxon>
        <taxon>Ruminantia</taxon>
        <taxon>Pecora</taxon>
        <taxon>Bovidae</taxon>
        <taxon>Caprinae</taxon>
        <taxon>Ovis</taxon>
    </lineage>
</organism>
<evidence type="ECO:0000313" key="4">
    <source>
        <dbReference type="Proteomes" id="UP000664991"/>
    </source>
</evidence>
<sequence length="115" mass="12909">MKTAKMRLRAGGLLTDNTGDPEQPIPERWGGTFCALLTFPAPIEGTDCFGRNAVDSAPHQLFSQDFQDQVIPGQETKAESSHSSMDLNENWYVNCAQDDEEQNLVAFQYHRQIFS</sequence>
<reference evidence="3 4" key="1">
    <citation type="submission" date="2020-12" db="EMBL/GenBank/DDBJ databases">
        <title>De novo assembly of Tibetan sheep genome.</title>
        <authorList>
            <person name="Li X."/>
        </authorList>
    </citation>
    <scope>NUCLEOTIDE SEQUENCE [LARGE SCALE GENOMIC DNA]</scope>
    <source>
        <tissue evidence="3">Heart</tissue>
    </source>
</reference>
<dbReference type="Proteomes" id="UP000664991">
    <property type="component" value="Unassembled WGS sequence"/>
</dbReference>
<protein>
    <recommendedName>
        <fullName evidence="2">SET domain-containing protein</fullName>
    </recommendedName>
</protein>
<evidence type="ECO:0000256" key="1">
    <source>
        <dbReference type="SAM" id="MobiDB-lite"/>
    </source>
</evidence>
<proteinExistence type="predicted"/>
<name>A0A836ACS4_SHEEP</name>
<accession>A0A836ACS4</accession>
<gene>
    <name evidence="3" type="ORF">JEQ12_016712</name>
</gene>
<comment type="caution">
    <text evidence="3">The sequence shown here is derived from an EMBL/GenBank/DDBJ whole genome shotgun (WGS) entry which is preliminary data.</text>
</comment>
<feature type="region of interest" description="Disordered" evidence="1">
    <location>
        <begin position="1"/>
        <end position="26"/>
    </location>
</feature>
<dbReference type="Pfam" id="PF21549">
    <property type="entry name" value="PRDM2_PR"/>
    <property type="match status" value="1"/>
</dbReference>
<feature type="domain" description="SET" evidence="2">
    <location>
        <begin position="88"/>
        <end position="114"/>
    </location>
</feature>
<dbReference type="EMBL" id="JAEMGP010000005">
    <property type="protein sequence ID" value="KAG5209147.1"/>
    <property type="molecule type" value="Genomic_DNA"/>
</dbReference>
<dbReference type="Gene3D" id="2.170.270.10">
    <property type="entry name" value="SET domain"/>
    <property type="match status" value="1"/>
</dbReference>
<dbReference type="InterPro" id="IPR001214">
    <property type="entry name" value="SET_dom"/>
</dbReference>